<evidence type="ECO:0000313" key="1">
    <source>
        <dbReference type="EMBL" id="MFC3861103.1"/>
    </source>
</evidence>
<accession>A0ABV8A5Z5</accession>
<dbReference type="RefSeq" id="WP_380077672.1">
    <property type="nucleotide sequence ID" value="NZ_JBHRZF010000122.1"/>
</dbReference>
<organism evidence="1 2">
    <name type="scientific">Deinococcus antarcticus</name>
    <dbReference type="NCBI Taxonomy" id="1298767"/>
    <lineage>
        <taxon>Bacteria</taxon>
        <taxon>Thermotogati</taxon>
        <taxon>Deinococcota</taxon>
        <taxon>Deinococci</taxon>
        <taxon>Deinococcales</taxon>
        <taxon>Deinococcaceae</taxon>
        <taxon>Deinococcus</taxon>
    </lineage>
</organism>
<proteinExistence type="predicted"/>
<name>A0ABV8A5Z5_9DEIO</name>
<evidence type="ECO:0000313" key="2">
    <source>
        <dbReference type="Proteomes" id="UP001595748"/>
    </source>
</evidence>
<sequence>MNSPQGRAVRSTLGSVLLLKSGNVLVKGLGAVWGRCWSPAARWTSAPPMPPWG</sequence>
<gene>
    <name evidence="1" type="ORF">ACFOPQ_10060</name>
</gene>
<keyword evidence="2" id="KW-1185">Reference proteome</keyword>
<protein>
    <submittedName>
        <fullName evidence="1">Uncharacterized protein</fullName>
    </submittedName>
</protein>
<reference evidence="2" key="1">
    <citation type="journal article" date="2019" name="Int. J. Syst. Evol. Microbiol.">
        <title>The Global Catalogue of Microorganisms (GCM) 10K type strain sequencing project: providing services to taxonomists for standard genome sequencing and annotation.</title>
        <authorList>
            <consortium name="The Broad Institute Genomics Platform"/>
            <consortium name="The Broad Institute Genome Sequencing Center for Infectious Disease"/>
            <person name="Wu L."/>
            <person name="Ma J."/>
        </authorList>
    </citation>
    <scope>NUCLEOTIDE SEQUENCE [LARGE SCALE GENOMIC DNA]</scope>
    <source>
        <strain evidence="2">CCTCC AB 2013263</strain>
    </source>
</reference>
<dbReference type="EMBL" id="JBHRZF010000122">
    <property type="protein sequence ID" value="MFC3861103.1"/>
    <property type="molecule type" value="Genomic_DNA"/>
</dbReference>
<comment type="caution">
    <text evidence="1">The sequence shown here is derived from an EMBL/GenBank/DDBJ whole genome shotgun (WGS) entry which is preliminary data.</text>
</comment>
<dbReference type="Proteomes" id="UP001595748">
    <property type="component" value="Unassembled WGS sequence"/>
</dbReference>